<protein>
    <submittedName>
        <fullName evidence="1">Small integral membrane protein 15</fullName>
    </submittedName>
</protein>
<keyword evidence="2" id="KW-1185">Reference proteome</keyword>
<dbReference type="Proteomes" id="UP000053872">
    <property type="component" value="Unassembled WGS sequence"/>
</dbReference>
<proteinExistence type="predicted"/>
<accession>A0A2I0M545</accession>
<dbReference type="InParanoid" id="A0A2I0M545"/>
<organism evidence="1 2">
    <name type="scientific">Columba livia</name>
    <name type="common">Rock dove</name>
    <dbReference type="NCBI Taxonomy" id="8932"/>
    <lineage>
        <taxon>Eukaryota</taxon>
        <taxon>Metazoa</taxon>
        <taxon>Chordata</taxon>
        <taxon>Craniata</taxon>
        <taxon>Vertebrata</taxon>
        <taxon>Euteleostomi</taxon>
        <taxon>Archelosauria</taxon>
        <taxon>Archosauria</taxon>
        <taxon>Dinosauria</taxon>
        <taxon>Saurischia</taxon>
        <taxon>Theropoda</taxon>
        <taxon>Coelurosauria</taxon>
        <taxon>Aves</taxon>
        <taxon>Neognathae</taxon>
        <taxon>Neoaves</taxon>
        <taxon>Columbimorphae</taxon>
        <taxon>Columbiformes</taxon>
        <taxon>Columbidae</taxon>
        <taxon>Columba</taxon>
    </lineage>
</organism>
<reference evidence="1 2" key="1">
    <citation type="journal article" date="2013" name="Science">
        <title>Genomic diversity and evolution of the head crest in the rock pigeon.</title>
        <authorList>
            <person name="Shapiro M.D."/>
            <person name="Kronenberg Z."/>
            <person name="Li C."/>
            <person name="Domyan E.T."/>
            <person name="Pan H."/>
            <person name="Campbell M."/>
            <person name="Tan H."/>
            <person name="Huff C.D."/>
            <person name="Hu H."/>
            <person name="Vickrey A.I."/>
            <person name="Nielsen S.C."/>
            <person name="Stringham S.A."/>
            <person name="Hu H."/>
            <person name="Willerslev E."/>
            <person name="Gilbert M.T."/>
            <person name="Yandell M."/>
            <person name="Zhang G."/>
            <person name="Wang J."/>
        </authorList>
    </citation>
    <scope>NUCLEOTIDE SEQUENCE [LARGE SCALE GENOMIC DNA]</scope>
    <source>
        <tissue evidence="1">Blood</tissue>
    </source>
</reference>
<evidence type="ECO:0000313" key="2">
    <source>
        <dbReference type="Proteomes" id="UP000053872"/>
    </source>
</evidence>
<name>A0A2I0M545_COLLI</name>
<gene>
    <name evidence="1" type="primary">SMIM15</name>
    <name evidence="1" type="ORF">A306_00010707</name>
</gene>
<dbReference type="EMBL" id="AKCR02000038">
    <property type="protein sequence ID" value="PKK24809.1"/>
    <property type="molecule type" value="Genomic_DNA"/>
</dbReference>
<comment type="caution">
    <text evidence="1">The sequence shown here is derived from an EMBL/GenBank/DDBJ whole genome shotgun (WGS) entry which is preliminary data.</text>
</comment>
<evidence type="ECO:0000313" key="1">
    <source>
        <dbReference type="EMBL" id="PKK24809.1"/>
    </source>
</evidence>
<sequence>MVLKFSPDSKKLMDCSYSLHCVKPPIHYVFWFSPNNHLNTPPVTKLFLPSETFYASKNSHKQGETKGPGGLACCVPVTHSRWLWGEYRRRMRVLVTVVLPTC</sequence>
<dbReference type="AlphaFoldDB" id="A0A2I0M545"/>